<gene>
    <name evidence="5" type="ORF">H1S01_17090</name>
</gene>
<organism evidence="5 6">
    <name type="scientific">Heliobacterium chlorum</name>
    <dbReference type="NCBI Taxonomy" id="2698"/>
    <lineage>
        <taxon>Bacteria</taxon>
        <taxon>Bacillati</taxon>
        <taxon>Bacillota</taxon>
        <taxon>Clostridia</taxon>
        <taxon>Eubacteriales</taxon>
        <taxon>Heliobacteriaceae</taxon>
        <taxon>Heliobacterium</taxon>
    </lineage>
</organism>
<dbReference type="InterPro" id="IPR017900">
    <property type="entry name" value="4Fe4S_Fe_S_CS"/>
</dbReference>
<dbReference type="InterPro" id="IPR029039">
    <property type="entry name" value="Flavoprotein-like_sf"/>
</dbReference>
<evidence type="ECO:0000259" key="4">
    <source>
        <dbReference type="PROSITE" id="PS51379"/>
    </source>
</evidence>
<dbReference type="Gene3D" id="3.40.50.360">
    <property type="match status" value="1"/>
</dbReference>
<dbReference type="Gene3D" id="3.30.70.20">
    <property type="match status" value="1"/>
</dbReference>
<evidence type="ECO:0000313" key="5">
    <source>
        <dbReference type="EMBL" id="MBC9786182.1"/>
    </source>
</evidence>
<keyword evidence="1" id="KW-0479">Metal-binding</keyword>
<keyword evidence="2" id="KW-0408">Iron</keyword>
<dbReference type="InterPro" id="IPR017896">
    <property type="entry name" value="4Fe4S_Fe-S-bd"/>
</dbReference>
<evidence type="ECO:0000256" key="1">
    <source>
        <dbReference type="ARBA" id="ARBA00022723"/>
    </source>
</evidence>
<accession>A0ABR7T5Y3</accession>
<dbReference type="SUPFAM" id="SSF52218">
    <property type="entry name" value="Flavoproteins"/>
    <property type="match status" value="1"/>
</dbReference>
<protein>
    <submittedName>
        <fullName evidence="5">4Fe-4S binding protein</fullName>
    </submittedName>
</protein>
<comment type="caution">
    <text evidence="5">The sequence shown here is derived from an EMBL/GenBank/DDBJ whole genome shotgun (WGS) entry which is preliminary data.</text>
</comment>
<dbReference type="InterPro" id="IPR047964">
    <property type="entry name" value="EFR1-like"/>
</dbReference>
<dbReference type="SUPFAM" id="SSF54862">
    <property type="entry name" value="4Fe-4S ferredoxins"/>
    <property type="match status" value="1"/>
</dbReference>
<name>A0ABR7T5Y3_HELCL</name>
<dbReference type="Pfam" id="PF12724">
    <property type="entry name" value="Flavodoxin_5"/>
    <property type="match status" value="1"/>
</dbReference>
<feature type="domain" description="4Fe-4S ferredoxin-type" evidence="4">
    <location>
        <begin position="183"/>
        <end position="212"/>
    </location>
</feature>
<dbReference type="NCBIfam" id="NF038196">
    <property type="entry name" value="ferrodoxin_EFR1"/>
    <property type="match status" value="1"/>
</dbReference>
<dbReference type="EMBL" id="JACVHF010000028">
    <property type="protein sequence ID" value="MBC9786182.1"/>
    <property type="molecule type" value="Genomic_DNA"/>
</dbReference>
<dbReference type="PROSITE" id="PS51379">
    <property type="entry name" value="4FE4S_FER_2"/>
    <property type="match status" value="1"/>
</dbReference>
<dbReference type="Proteomes" id="UP000617402">
    <property type="component" value="Unassembled WGS sequence"/>
</dbReference>
<proteinExistence type="predicted"/>
<dbReference type="RefSeq" id="WP_188041610.1">
    <property type="nucleotide sequence ID" value="NZ_JACVHF010000028.1"/>
</dbReference>
<keyword evidence="6" id="KW-1185">Reference proteome</keyword>
<reference evidence="5 6" key="1">
    <citation type="submission" date="2020-07" db="EMBL/GenBank/DDBJ databases">
        <title>Draft whole-genome sequence of Heliobacterium chlorum DSM 3682, type strain.</title>
        <authorList>
            <person name="Kyndt J.A."/>
            <person name="Meyer T.E."/>
            <person name="Imhoff J.F."/>
        </authorList>
    </citation>
    <scope>NUCLEOTIDE SEQUENCE [LARGE SCALE GENOMIC DNA]</scope>
    <source>
        <strain evidence="5 6">DSM 3682</strain>
    </source>
</reference>
<evidence type="ECO:0000256" key="2">
    <source>
        <dbReference type="ARBA" id="ARBA00023004"/>
    </source>
</evidence>
<keyword evidence="3" id="KW-0411">Iron-sulfur</keyword>
<dbReference type="Pfam" id="PF13187">
    <property type="entry name" value="Fer4_9"/>
    <property type="match status" value="1"/>
</dbReference>
<evidence type="ECO:0000313" key="6">
    <source>
        <dbReference type="Proteomes" id="UP000617402"/>
    </source>
</evidence>
<dbReference type="InterPro" id="IPR026816">
    <property type="entry name" value="Flavodoxin_dom"/>
</dbReference>
<dbReference type="PROSITE" id="PS00198">
    <property type="entry name" value="4FE4S_FER_1"/>
    <property type="match status" value="2"/>
</dbReference>
<sequence length="261" mass="29683">MKRTIYYFSATGNSLHVSKSIAEILGDCALLSIPSLRQCETITADSEMVGFVFPLYYFGIPPMVSEFIQKIRMEKVKYSFVVVTSGMGRHVSSALRQADDLFAQKGRHLDAGFHVAMISSYIPLSDIPPTEKMHQKLAKADLKIQEIASTLLSEKPFREAEPFRVPLHAYHKFWKNHQLPHVHQKFFCTSSCTSCGTCEKVCPVNNIRMKDNKPQWLENCQECLACLHFCPAKSIEFGGRTKGRRRYHHPKVSVADIIRSK</sequence>
<evidence type="ECO:0000256" key="3">
    <source>
        <dbReference type="ARBA" id="ARBA00023014"/>
    </source>
</evidence>